<keyword evidence="1" id="KW-0472">Membrane</keyword>
<dbReference type="SUPFAM" id="SSF56300">
    <property type="entry name" value="Metallo-dependent phosphatases"/>
    <property type="match status" value="1"/>
</dbReference>
<protein>
    <submittedName>
        <fullName evidence="3">Metallophosphoesterase</fullName>
    </submittedName>
</protein>
<evidence type="ECO:0000256" key="1">
    <source>
        <dbReference type="SAM" id="Phobius"/>
    </source>
</evidence>
<sequence length="362" mass="41105">MALRNYLSRPWLWLYGFLFFSLAIAYPLGRLLETTVPSIAIPLIVIGGYWLAIILYMGMMLLLIEILRLIHRFKPFIPVSWTENRKTPLFLTITVVALTALIILYGSWNAHNPRITSYEIPIAKSAGPLEELKIVVVSDLHLGNIVKNDRLLKMVNMVKELDPDLILLPGDIIDEDPGPFAEQDMKATFGKLNPPYGIFAALGNHEYIGGHWEDIIVHLEEAGVTVLQDEYKKVDDRFYIVGRDDRSRHHFAGSARKSLAEVMTDVEQGLPILLMDHQPLDLEEAVEQGVDLQVSGHTHRGQLFPFNFVTHFMFETDWGHLKKGDSNFVVSTGYGTWGPPIRTGNWPEVVEITLYFGKVREE</sequence>
<comment type="caution">
    <text evidence="3">The sequence shown here is derived from an EMBL/GenBank/DDBJ whole genome shotgun (WGS) entry which is preliminary data.</text>
</comment>
<keyword evidence="1" id="KW-0812">Transmembrane</keyword>
<gene>
    <name evidence="3" type="ORF">F9B85_00925</name>
</gene>
<feature type="domain" description="Calcineurin-like phosphoesterase" evidence="2">
    <location>
        <begin position="132"/>
        <end position="300"/>
    </location>
</feature>
<dbReference type="OrthoDB" id="9780884at2"/>
<dbReference type="PANTHER" id="PTHR31302:SF0">
    <property type="entry name" value="TRANSMEMBRANE PROTEIN WITH METALLOPHOSPHOESTERASE DOMAIN"/>
    <property type="match status" value="1"/>
</dbReference>
<evidence type="ECO:0000313" key="3">
    <source>
        <dbReference type="EMBL" id="KAB2954288.1"/>
    </source>
</evidence>
<proteinExistence type="predicted"/>
<feature type="transmembrane region" description="Helical" evidence="1">
    <location>
        <begin position="12"/>
        <end position="29"/>
    </location>
</feature>
<name>A0A6I0F9S1_9FIRM</name>
<reference evidence="3 4" key="1">
    <citation type="submission" date="2019-10" db="EMBL/GenBank/DDBJ databases">
        <title>Whole-genome sequence of the extremophile Heliorestis acidaminivorans DSM 24790.</title>
        <authorList>
            <person name="Kyndt J.A."/>
            <person name="Meyer T.E."/>
        </authorList>
    </citation>
    <scope>NUCLEOTIDE SEQUENCE [LARGE SCALE GENOMIC DNA]</scope>
    <source>
        <strain evidence="3 4">DSM 24790</strain>
    </source>
</reference>
<accession>A0A6I0F9S1</accession>
<dbReference type="Proteomes" id="UP000468766">
    <property type="component" value="Unassembled WGS sequence"/>
</dbReference>
<keyword evidence="1" id="KW-1133">Transmembrane helix</keyword>
<dbReference type="Pfam" id="PF00149">
    <property type="entry name" value="Metallophos"/>
    <property type="match status" value="1"/>
</dbReference>
<keyword evidence="4" id="KW-1185">Reference proteome</keyword>
<feature type="transmembrane region" description="Helical" evidence="1">
    <location>
        <begin position="88"/>
        <end position="108"/>
    </location>
</feature>
<dbReference type="InterPro" id="IPR051158">
    <property type="entry name" value="Metallophosphoesterase_sf"/>
</dbReference>
<evidence type="ECO:0000313" key="4">
    <source>
        <dbReference type="Proteomes" id="UP000468766"/>
    </source>
</evidence>
<dbReference type="EMBL" id="WBXO01000001">
    <property type="protein sequence ID" value="KAB2954288.1"/>
    <property type="molecule type" value="Genomic_DNA"/>
</dbReference>
<dbReference type="AlphaFoldDB" id="A0A6I0F9S1"/>
<dbReference type="RefSeq" id="WP_151617734.1">
    <property type="nucleotide sequence ID" value="NZ_WBXO01000001.1"/>
</dbReference>
<dbReference type="InterPro" id="IPR029052">
    <property type="entry name" value="Metallo-depent_PP-like"/>
</dbReference>
<evidence type="ECO:0000259" key="2">
    <source>
        <dbReference type="Pfam" id="PF00149"/>
    </source>
</evidence>
<dbReference type="InterPro" id="IPR004843">
    <property type="entry name" value="Calcineurin-like_PHP"/>
</dbReference>
<dbReference type="GO" id="GO:0016787">
    <property type="term" value="F:hydrolase activity"/>
    <property type="evidence" value="ECO:0007669"/>
    <property type="project" value="InterPro"/>
</dbReference>
<dbReference type="CDD" id="cd07385">
    <property type="entry name" value="MPP_YkuE_C"/>
    <property type="match status" value="1"/>
</dbReference>
<feature type="transmembrane region" description="Helical" evidence="1">
    <location>
        <begin position="41"/>
        <end position="67"/>
    </location>
</feature>
<dbReference type="Gene3D" id="3.60.21.10">
    <property type="match status" value="1"/>
</dbReference>
<organism evidence="3 4">
    <name type="scientific">Heliorestis acidaminivorans</name>
    <dbReference type="NCBI Taxonomy" id="553427"/>
    <lineage>
        <taxon>Bacteria</taxon>
        <taxon>Bacillati</taxon>
        <taxon>Bacillota</taxon>
        <taxon>Clostridia</taxon>
        <taxon>Eubacteriales</taxon>
        <taxon>Heliobacteriaceae</taxon>
        <taxon>Heliorestis</taxon>
    </lineage>
</organism>
<dbReference type="PANTHER" id="PTHR31302">
    <property type="entry name" value="TRANSMEMBRANE PROTEIN WITH METALLOPHOSPHOESTERASE DOMAIN-RELATED"/>
    <property type="match status" value="1"/>
</dbReference>